<evidence type="ECO:0000313" key="2">
    <source>
        <dbReference type="Proteomes" id="UP000249254"/>
    </source>
</evidence>
<reference evidence="2" key="1">
    <citation type="submission" date="2018-05" db="EMBL/GenBank/DDBJ databases">
        <authorList>
            <person name="Li X."/>
        </authorList>
    </citation>
    <scope>NUCLEOTIDE SEQUENCE [LARGE SCALE GENOMIC DNA]</scope>
    <source>
        <strain evidence="2">LX32</strain>
    </source>
</reference>
<accession>A0A328AIN5</accession>
<protein>
    <submittedName>
        <fullName evidence="1">Uncharacterized protein</fullName>
    </submittedName>
</protein>
<comment type="caution">
    <text evidence="1">The sequence shown here is derived from an EMBL/GenBank/DDBJ whole genome shotgun (WGS) entry which is preliminary data.</text>
</comment>
<sequence length="459" mass="48384">MFELGREILRRLSPERLKPGQDGLTGGDATLLELLDLNLLRQEGKAADVAAGRISAKDRAQKRLEAAVVWREVARRTGDAATLRKAAQSAESAAAAFQAARRHEGWARARAEQAACALLGSDLFGDTGLDAAAEVAFREARGAARGALVQPLADIGLALIEARREVSRGDAGAARAAAAQFAAPIAALEALSRRLPSARVMAAEARIGRADLICGWAARLKDESLFRAALDDAALAASRLDPAYEPLTWARAELLRGQVLTLWGEMLGDVDMVAGGATALAAALDQISRDHSPLDWARAQVALGQALQGLGEASAEPRAYEQAVTCYDRASLVLKELSGSPLRGLAAGARAVCLARQAEITGDLAVLDVAEAAMKTELTGMQARKDPVGWALAQLHLARIYEARMDITGEDRGRRAAAVMALDAALDVFAEQGLASLSRLAADALERMAGVTTTSRTPH</sequence>
<gene>
    <name evidence="1" type="ORF">DJ017_08065</name>
</gene>
<name>A0A328AIN5_9CAUL</name>
<organism evidence="1 2">
    <name type="scientific">Phenylobacterium soli</name>
    <dbReference type="NCBI Taxonomy" id="2170551"/>
    <lineage>
        <taxon>Bacteria</taxon>
        <taxon>Pseudomonadati</taxon>
        <taxon>Pseudomonadota</taxon>
        <taxon>Alphaproteobacteria</taxon>
        <taxon>Caulobacterales</taxon>
        <taxon>Caulobacteraceae</taxon>
        <taxon>Phenylobacterium</taxon>
    </lineage>
</organism>
<keyword evidence="2" id="KW-1185">Reference proteome</keyword>
<proteinExistence type="predicted"/>
<dbReference type="RefSeq" id="WP_111528230.1">
    <property type="nucleotide sequence ID" value="NZ_QFYQ01000001.1"/>
</dbReference>
<dbReference type="EMBL" id="QFYQ01000001">
    <property type="protein sequence ID" value="RAK54479.1"/>
    <property type="molecule type" value="Genomic_DNA"/>
</dbReference>
<dbReference type="AlphaFoldDB" id="A0A328AIN5"/>
<dbReference type="Proteomes" id="UP000249254">
    <property type="component" value="Unassembled WGS sequence"/>
</dbReference>
<evidence type="ECO:0000313" key="1">
    <source>
        <dbReference type="EMBL" id="RAK54479.1"/>
    </source>
</evidence>
<dbReference type="OrthoDB" id="7169324at2"/>